<evidence type="ECO:0000313" key="25">
    <source>
        <dbReference type="Proteomes" id="UP000490060"/>
    </source>
</evidence>
<feature type="domain" description="FAD-binding FR-type" evidence="23">
    <location>
        <begin position="152"/>
        <end position="260"/>
    </location>
</feature>
<evidence type="ECO:0000313" key="24">
    <source>
        <dbReference type="EMBL" id="SOU88575.1"/>
    </source>
</evidence>
<keyword evidence="11" id="KW-0274">FAD</keyword>
<evidence type="ECO:0000256" key="10">
    <source>
        <dbReference type="ARBA" id="ARBA00022723"/>
    </source>
</evidence>
<keyword evidence="12" id="KW-0521">NADP</keyword>
<protein>
    <recommendedName>
        <fullName evidence="6">Flavohemoprotein</fullName>
        <ecNumber evidence="5">1.14.12.17</ecNumber>
    </recommendedName>
    <alternativeName>
        <fullName evidence="17">Flavohemoglobin</fullName>
    </alternativeName>
    <alternativeName>
        <fullName evidence="16">Hemoglobin-like protein</fullName>
    </alternativeName>
    <alternativeName>
        <fullName evidence="18">Nitric oxide dioxygenase</fullName>
    </alternativeName>
</protein>
<dbReference type="InterPro" id="IPR039261">
    <property type="entry name" value="FNR_nucleotide-bd"/>
</dbReference>
<keyword evidence="10" id="KW-0479">Metal-binding</keyword>
<dbReference type="PROSITE" id="PS01033">
    <property type="entry name" value="GLOBIN"/>
    <property type="match status" value="1"/>
</dbReference>
<evidence type="ECO:0000256" key="14">
    <source>
        <dbReference type="ARBA" id="ARBA00023004"/>
    </source>
</evidence>
<name>A0A2I2M7R4_9FLAO</name>
<evidence type="ECO:0000256" key="5">
    <source>
        <dbReference type="ARBA" id="ARBA00012229"/>
    </source>
</evidence>
<dbReference type="GO" id="GO:0019825">
    <property type="term" value="F:oxygen binding"/>
    <property type="evidence" value="ECO:0007669"/>
    <property type="project" value="InterPro"/>
</dbReference>
<comment type="cofactor">
    <cofactor evidence="1">
        <name>heme b</name>
        <dbReference type="ChEBI" id="CHEBI:60344"/>
    </cofactor>
</comment>
<dbReference type="SUPFAM" id="SSF52343">
    <property type="entry name" value="Ferredoxin reductase-like, C-terminal NADP-linked domain"/>
    <property type="match status" value="1"/>
</dbReference>
<sequence>MASKKTIEIVKSTVPVLEVHGEAITKVFYRLLFENHPELKDIFNMTNQKKGNQQIALASAFFKYAQHIDKLEMLGGMVNTIAQKHVSLSIPKEAYPIVGENLLAAIKEVLGDAATPEIIDAWAEAYGDLAAIFVGKEEAIYTDKENSIGGFRGMKEFIVVDKIAENDLITSFYLKRKDGAPMPNFMAGQYVSISLEIPNTDHKHTRNYSMSDSNDKDYLRISVKKEAGNPDGIVSNYLHSAVIIGSTLNIGMPSGEFVLKQADNRPLVLLGAGIGITPILSMFKEAIKNKHQEVIIIQCALNSNTHAFKNEIQALLGANSKLVSVYNAALKSDVLGDNYDYQGYLTKEILNDLGISNTSDFYFCGPTAFMANTLAILKDLNVSEEQVNYEFFGPKEELVLTH</sequence>
<organism evidence="24 25">
    <name type="scientific">Tenacibaculum finnmarkense genomovar ulcerans</name>
    <dbReference type="NCBI Taxonomy" id="2781388"/>
    <lineage>
        <taxon>Bacteria</taxon>
        <taxon>Pseudomonadati</taxon>
        <taxon>Bacteroidota</taxon>
        <taxon>Flavobacteriia</taxon>
        <taxon>Flavobacteriales</taxon>
        <taxon>Flavobacteriaceae</taxon>
        <taxon>Tenacibaculum</taxon>
        <taxon>Tenacibaculum finnmarkense</taxon>
    </lineage>
</organism>
<dbReference type="NCBIfam" id="NF009805">
    <property type="entry name" value="PRK13289.1"/>
    <property type="match status" value="1"/>
</dbReference>
<dbReference type="Pfam" id="PF00042">
    <property type="entry name" value="Globin"/>
    <property type="match status" value="1"/>
</dbReference>
<evidence type="ECO:0000256" key="7">
    <source>
        <dbReference type="ARBA" id="ARBA00022617"/>
    </source>
</evidence>
<evidence type="ECO:0000256" key="8">
    <source>
        <dbReference type="ARBA" id="ARBA00022621"/>
    </source>
</evidence>
<dbReference type="AlphaFoldDB" id="A0A2I2M7R4"/>
<dbReference type="Gene3D" id="3.40.50.80">
    <property type="entry name" value="Nucleotide-binding domain of ferredoxin-NADP reductase (FNR) module"/>
    <property type="match status" value="1"/>
</dbReference>
<feature type="domain" description="Globin" evidence="22">
    <location>
        <begin position="1"/>
        <end position="138"/>
    </location>
</feature>
<dbReference type="Gene3D" id="1.10.490.10">
    <property type="entry name" value="Globins"/>
    <property type="match status" value="1"/>
</dbReference>
<dbReference type="GO" id="GO:0071500">
    <property type="term" value="P:cellular response to nitrosative stress"/>
    <property type="evidence" value="ECO:0007669"/>
    <property type="project" value="TreeGrafter"/>
</dbReference>
<dbReference type="PANTHER" id="PTHR43396:SF3">
    <property type="entry name" value="FLAVOHEMOPROTEIN"/>
    <property type="match status" value="1"/>
</dbReference>
<keyword evidence="14" id="KW-0408">Iron</keyword>
<evidence type="ECO:0000256" key="15">
    <source>
        <dbReference type="ARBA" id="ARBA00023027"/>
    </source>
</evidence>
<dbReference type="InterPro" id="IPR012292">
    <property type="entry name" value="Globin/Proto"/>
</dbReference>
<evidence type="ECO:0000256" key="18">
    <source>
        <dbReference type="ARBA" id="ARBA00033187"/>
    </source>
</evidence>
<dbReference type="InterPro" id="IPR017927">
    <property type="entry name" value="FAD-bd_FR_type"/>
</dbReference>
<evidence type="ECO:0000256" key="2">
    <source>
        <dbReference type="ARBA" id="ARBA00001974"/>
    </source>
</evidence>
<evidence type="ECO:0000256" key="19">
    <source>
        <dbReference type="ARBA" id="ARBA00048649"/>
    </source>
</evidence>
<evidence type="ECO:0000256" key="9">
    <source>
        <dbReference type="ARBA" id="ARBA00022630"/>
    </source>
</evidence>
<reference evidence="24 25" key="1">
    <citation type="submission" date="2017-11" db="EMBL/GenBank/DDBJ databases">
        <authorList>
            <person name="Duchaud E."/>
        </authorList>
    </citation>
    <scope>NUCLEOTIDE SEQUENCE [LARGE SCALE GENOMIC DNA]</scope>
    <source>
        <strain evidence="24 25">TNO010</strain>
    </source>
</reference>
<keyword evidence="8 21" id="KW-0561">Oxygen transport</keyword>
<evidence type="ECO:0000256" key="11">
    <source>
        <dbReference type="ARBA" id="ARBA00022827"/>
    </source>
</evidence>
<comment type="similarity">
    <text evidence="3">In the C-terminal section; belongs to the flavoprotein pyridine nucleotide cytochrome reductase family.</text>
</comment>
<keyword evidence="21" id="KW-0813">Transport</keyword>
<dbReference type="GO" id="GO:0020037">
    <property type="term" value="F:heme binding"/>
    <property type="evidence" value="ECO:0007669"/>
    <property type="project" value="InterPro"/>
</dbReference>
<dbReference type="RefSeq" id="WP_172505222.1">
    <property type="nucleotide sequence ID" value="NZ_OENE01000015.1"/>
</dbReference>
<dbReference type="PANTHER" id="PTHR43396">
    <property type="entry name" value="FLAVOHEMOPROTEIN"/>
    <property type="match status" value="1"/>
</dbReference>
<evidence type="ECO:0000256" key="3">
    <source>
        <dbReference type="ARBA" id="ARBA00006401"/>
    </source>
</evidence>
<accession>A0A2I2M7R4</accession>
<evidence type="ECO:0000256" key="1">
    <source>
        <dbReference type="ARBA" id="ARBA00001970"/>
    </source>
</evidence>
<gene>
    <name evidence="24" type="primary">hmp</name>
    <name evidence="24" type="ORF">TNO010_220011</name>
</gene>
<dbReference type="InterPro" id="IPR000971">
    <property type="entry name" value="Globin"/>
</dbReference>
<dbReference type="CDD" id="cd08922">
    <property type="entry name" value="FHb-globin"/>
    <property type="match status" value="1"/>
</dbReference>
<dbReference type="FunFam" id="2.40.30.10:FF:000034">
    <property type="entry name" value="Flavohemoprotein"/>
    <property type="match status" value="1"/>
</dbReference>
<dbReference type="GO" id="GO:0046210">
    <property type="term" value="P:nitric oxide catabolic process"/>
    <property type="evidence" value="ECO:0007669"/>
    <property type="project" value="TreeGrafter"/>
</dbReference>
<keyword evidence="9" id="KW-0285">Flavoprotein</keyword>
<dbReference type="InterPro" id="IPR017938">
    <property type="entry name" value="Riboflavin_synthase-like_b-brl"/>
</dbReference>
<dbReference type="SUPFAM" id="SSF46458">
    <property type="entry name" value="Globin-like"/>
    <property type="match status" value="1"/>
</dbReference>
<evidence type="ECO:0000256" key="13">
    <source>
        <dbReference type="ARBA" id="ARBA00023002"/>
    </source>
</evidence>
<dbReference type="PRINTS" id="PR00410">
    <property type="entry name" value="PHEHYDRXLASE"/>
</dbReference>
<evidence type="ECO:0000256" key="20">
    <source>
        <dbReference type="ARBA" id="ARBA00049433"/>
    </source>
</evidence>
<comment type="similarity">
    <text evidence="4">Belongs to the globin family. Two-domain flavohemoproteins subfamily.</text>
</comment>
<comment type="catalytic activity">
    <reaction evidence="19">
        <text>2 nitric oxide + NADH + 2 O2 = 2 nitrate + NAD(+) + H(+)</text>
        <dbReference type="Rhea" id="RHEA:19469"/>
        <dbReference type="ChEBI" id="CHEBI:15378"/>
        <dbReference type="ChEBI" id="CHEBI:15379"/>
        <dbReference type="ChEBI" id="CHEBI:16480"/>
        <dbReference type="ChEBI" id="CHEBI:17632"/>
        <dbReference type="ChEBI" id="CHEBI:57540"/>
        <dbReference type="ChEBI" id="CHEBI:57945"/>
        <dbReference type="EC" id="1.14.12.17"/>
    </reaction>
</comment>
<evidence type="ECO:0000256" key="4">
    <source>
        <dbReference type="ARBA" id="ARBA00008414"/>
    </source>
</evidence>
<proteinExistence type="inferred from homology"/>
<keyword evidence="15" id="KW-0520">NAD</keyword>
<dbReference type="SUPFAM" id="SSF63380">
    <property type="entry name" value="Riboflavin synthase domain-like"/>
    <property type="match status" value="1"/>
</dbReference>
<dbReference type="EC" id="1.14.12.17" evidence="5"/>
<dbReference type="GO" id="GO:0046872">
    <property type="term" value="F:metal ion binding"/>
    <property type="evidence" value="ECO:0007669"/>
    <property type="project" value="UniProtKB-KW"/>
</dbReference>
<evidence type="ECO:0000256" key="21">
    <source>
        <dbReference type="RuleBase" id="RU000356"/>
    </source>
</evidence>
<dbReference type="Proteomes" id="UP000490060">
    <property type="component" value="Unassembled WGS sequence"/>
</dbReference>
<evidence type="ECO:0000259" key="22">
    <source>
        <dbReference type="PROSITE" id="PS01033"/>
    </source>
</evidence>
<evidence type="ECO:0000259" key="23">
    <source>
        <dbReference type="PROSITE" id="PS51384"/>
    </source>
</evidence>
<dbReference type="GO" id="GO:0005344">
    <property type="term" value="F:oxygen carrier activity"/>
    <property type="evidence" value="ECO:0007669"/>
    <property type="project" value="UniProtKB-KW"/>
</dbReference>
<evidence type="ECO:0000256" key="17">
    <source>
        <dbReference type="ARBA" id="ARBA00030929"/>
    </source>
</evidence>
<comment type="cofactor">
    <cofactor evidence="2">
        <name>FAD</name>
        <dbReference type="ChEBI" id="CHEBI:57692"/>
    </cofactor>
</comment>
<dbReference type="Gene3D" id="2.40.30.10">
    <property type="entry name" value="Translation factors"/>
    <property type="match status" value="1"/>
</dbReference>
<dbReference type="InterPro" id="IPR009050">
    <property type="entry name" value="Globin-like_sf"/>
</dbReference>
<evidence type="ECO:0000256" key="12">
    <source>
        <dbReference type="ARBA" id="ARBA00022857"/>
    </source>
</evidence>
<dbReference type="GO" id="GO:0008941">
    <property type="term" value="F:nitric oxide dioxygenase NAD(P)H activity"/>
    <property type="evidence" value="ECO:0007669"/>
    <property type="project" value="UniProtKB-EC"/>
</dbReference>
<keyword evidence="7 21" id="KW-0349">Heme</keyword>
<evidence type="ECO:0000256" key="16">
    <source>
        <dbReference type="ARBA" id="ARBA00030024"/>
    </source>
</evidence>
<comment type="catalytic activity">
    <reaction evidence="20">
        <text>2 nitric oxide + NADPH + 2 O2 = 2 nitrate + NADP(+) + H(+)</text>
        <dbReference type="Rhea" id="RHEA:19465"/>
        <dbReference type="ChEBI" id="CHEBI:15378"/>
        <dbReference type="ChEBI" id="CHEBI:15379"/>
        <dbReference type="ChEBI" id="CHEBI:16480"/>
        <dbReference type="ChEBI" id="CHEBI:17632"/>
        <dbReference type="ChEBI" id="CHEBI:57783"/>
        <dbReference type="ChEBI" id="CHEBI:58349"/>
        <dbReference type="EC" id="1.14.12.17"/>
    </reaction>
</comment>
<evidence type="ECO:0000256" key="6">
    <source>
        <dbReference type="ARBA" id="ARBA00014637"/>
    </source>
</evidence>
<dbReference type="Pfam" id="PF00175">
    <property type="entry name" value="NAD_binding_1"/>
    <property type="match status" value="1"/>
</dbReference>
<dbReference type="CDD" id="cd06184">
    <property type="entry name" value="flavohem_like_fad_nad_binding"/>
    <property type="match status" value="1"/>
</dbReference>
<dbReference type="GO" id="GO:0071949">
    <property type="term" value="F:FAD binding"/>
    <property type="evidence" value="ECO:0007669"/>
    <property type="project" value="TreeGrafter"/>
</dbReference>
<keyword evidence="13" id="KW-0560">Oxidoreductase</keyword>
<dbReference type="PROSITE" id="PS51384">
    <property type="entry name" value="FAD_FR"/>
    <property type="match status" value="1"/>
</dbReference>
<dbReference type="EMBL" id="OENE01000015">
    <property type="protein sequence ID" value="SOU88575.1"/>
    <property type="molecule type" value="Genomic_DNA"/>
</dbReference>
<dbReference type="InterPro" id="IPR001433">
    <property type="entry name" value="OxRdtase_FAD/NAD-bd"/>
</dbReference>
<dbReference type="FunFam" id="1.10.490.10:FF:000003">
    <property type="entry name" value="Flavohemoprotein"/>
    <property type="match status" value="1"/>
</dbReference>